<evidence type="ECO:0000313" key="3">
    <source>
        <dbReference type="Proteomes" id="UP000230292"/>
    </source>
</evidence>
<accession>A0A2M7H426</accession>
<dbReference type="EMBL" id="PFGC01000033">
    <property type="protein sequence ID" value="PIW36973.1"/>
    <property type="molecule type" value="Genomic_DNA"/>
</dbReference>
<evidence type="ECO:0000256" key="1">
    <source>
        <dbReference type="SAM" id="MobiDB-lite"/>
    </source>
</evidence>
<evidence type="ECO:0000313" key="2">
    <source>
        <dbReference type="EMBL" id="PIW36973.1"/>
    </source>
</evidence>
<dbReference type="Proteomes" id="UP000230292">
    <property type="component" value="Unassembled WGS sequence"/>
</dbReference>
<sequence length="626" mass="69576">MPFRPGEFKPPRQRIVDSDLVADRVPREIPGARLDVVSNDGIDDESRDSAENRTVMLKDPTVAHLLSRVVEYQQQQERISAEREASESAADEGSTAAPVEVGPTPLEMLSDYQVSKQEIMNSVGEDFDIETDFDNAIKLRWSEAEIDRALDLLKGVQVDPVDDQAVALQVTIQQAVETLSAARLTAQEQWGRELQARRFDAGEQHRRQKREDRHGHRNDYLARTFGSIPPEYASLSSGDAISREGLSQHYDLVTPDSRSIIKGVSPESSVGMLVDLPENISTGQAETVVYHRFTPDELAMISQSSEANPVIIGLRQGGDSAIALTAYDLERGSARRIGEAEYKVFRQSNGTLTFDCVDPNSGFQLVLEKDGEQSTEETDDAETWDEEYSDDPALEQTAESRPAWQRWETMPLVSTDISSVEVSRPFERREAATLLGAALDSLGKDMPSDPLAFGDWLGAAEPVDTATMGEVRQVIAGLKENQLLKRHNDRDINVTRARLFLERAINVLERSVNPEMKRARPSLDKVRHWERQAKAGPAGLGQLRTELAGMQALAEYIDKADDPASIRLTDDGIITRDQDLREALSSATKDMLEKGNSLKRRQVLEALRGWLESSMTIIQNSINKAG</sequence>
<dbReference type="AlphaFoldDB" id="A0A2M7H426"/>
<gene>
    <name evidence="2" type="ORF">COW24_02575</name>
</gene>
<feature type="region of interest" description="Disordered" evidence="1">
    <location>
        <begin position="77"/>
        <end position="102"/>
    </location>
</feature>
<name>A0A2M7H426_9BACT</name>
<feature type="compositionally biased region" description="Acidic residues" evidence="1">
    <location>
        <begin position="373"/>
        <end position="393"/>
    </location>
</feature>
<comment type="caution">
    <text evidence="2">The sequence shown here is derived from an EMBL/GenBank/DDBJ whole genome shotgun (WGS) entry which is preliminary data.</text>
</comment>
<reference evidence="2 3" key="1">
    <citation type="submission" date="2017-09" db="EMBL/GenBank/DDBJ databases">
        <title>Depth-based differentiation of microbial function through sediment-hosted aquifers and enrichment of novel symbionts in the deep terrestrial subsurface.</title>
        <authorList>
            <person name="Probst A.J."/>
            <person name="Ladd B."/>
            <person name="Jarett J.K."/>
            <person name="Geller-Mcgrath D.E."/>
            <person name="Sieber C.M."/>
            <person name="Emerson J.B."/>
            <person name="Anantharaman K."/>
            <person name="Thomas B.C."/>
            <person name="Malmstrom R."/>
            <person name="Stieglmeier M."/>
            <person name="Klingl A."/>
            <person name="Woyke T."/>
            <person name="Ryan C.M."/>
            <person name="Banfield J.F."/>
        </authorList>
    </citation>
    <scope>NUCLEOTIDE SEQUENCE [LARGE SCALE GENOMIC DNA]</scope>
    <source>
        <strain evidence="2">CG15_BIG_FIL_POST_REV_8_21_14_020_45_12</strain>
    </source>
</reference>
<proteinExistence type="predicted"/>
<feature type="compositionally biased region" description="Low complexity" evidence="1">
    <location>
        <begin position="87"/>
        <end position="97"/>
    </location>
</feature>
<feature type="region of interest" description="Disordered" evidence="1">
    <location>
        <begin position="368"/>
        <end position="402"/>
    </location>
</feature>
<organism evidence="2 3">
    <name type="scientific">Candidatus Kerfeldbacteria bacterium CG15_BIG_FIL_POST_REV_8_21_14_020_45_12</name>
    <dbReference type="NCBI Taxonomy" id="2014247"/>
    <lineage>
        <taxon>Bacteria</taxon>
        <taxon>Candidatus Kerfeldiibacteriota</taxon>
    </lineage>
</organism>
<protein>
    <submittedName>
        <fullName evidence="2">Uncharacterized protein</fullName>
    </submittedName>
</protein>